<comment type="caution">
    <text evidence="9">The sequence shown here is derived from an EMBL/GenBank/DDBJ whole genome shotgun (WGS) entry which is preliminary data.</text>
</comment>
<dbReference type="HAMAP" id="MF_00044">
    <property type="entry name" value="Asp_tRNA_synth_type1"/>
    <property type="match status" value="1"/>
</dbReference>
<comment type="catalytic activity">
    <reaction evidence="7">
        <text>tRNA(Asx) + L-aspartate + ATP = L-aspartyl-tRNA(Asx) + AMP + diphosphate</text>
        <dbReference type="Rhea" id="RHEA:18349"/>
        <dbReference type="Rhea" id="RHEA-COMP:9710"/>
        <dbReference type="Rhea" id="RHEA-COMP:9711"/>
        <dbReference type="ChEBI" id="CHEBI:29991"/>
        <dbReference type="ChEBI" id="CHEBI:30616"/>
        <dbReference type="ChEBI" id="CHEBI:33019"/>
        <dbReference type="ChEBI" id="CHEBI:78442"/>
        <dbReference type="ChEBI" id="CHEBI:78516"/>
        <dbReference type="ChEBI" id="CHEBI:456215"/>
        <dbReference type="EC" id="6.1.1.23"/>
    </reaction>
</comment>
<sequence>MSEALTGLKRTMMCGEVRAAQIGEEITLMGWVQRRRDHGGLIFIDLRDRTGLVQIVFDPESGADAFGKAERVRNEYVLAAVGKVRPRPEGTVNPNLATGEIEVYISEVRVLAVSKTPPFYIEDGVDVDELVRLKYRYLDLRRPEMQANLQLRHKVAFAMRNYLDQHGFLEIETPMLGKSTPEGARDYLVPSRVHPGQFYALPQSPQLYKQLLMVSGFDKYFQIARCFRDEDLRADRQPEFTQVDLEMSFIDEEQIQTLMEGMVAEVFQKTLGVKIPTPFKRLTWHEAMETYGSDKPDLRFELPLVDVADLVIDSDFKVFANVAKGGGRVKGINAKGCAKYSRREIDALTAYVAIYGAKGLAWLKVTENGVESSITKFFTEEQLTALCQRMNAEPGDLLLFVADKPLIVADALGHLRCEIAKRENLIDEKEFNFCWVTEFPLLEWSEEENRYTAMHHPFTCPMLEDVQYLDADPGRVRARAYDMVLNGIELGGGSIRIHSMELQEKMLECLGFTKESAHANFGFLLDAFEYGVPPHGGMAFGLDRMIMLMTGAESIRDVIAFPKTQSASCMLTQAPGDVTEKQLRELAIRVSAQVKADKK</sequence>
<evidence type="ECO:0000313" key="10">
    <source>
        <dbReference type="Proteomes" id="UP000824124"/>
    </source>
</evidence>
<evidence type="ECO:0000256" key="7">
    <source>
        <dbReference type="HAMAP-Rule" id="MF_00044"/>
    </source>
</evidence>
<evidence type="ECO:0000259" key="8">
    <source>
        <dbReference type="PROSITE" id="PS50862"/>
    </source>
</evidence>
<gene>
    <name evidence="7 9" type="primary">aspS</name>
    <name evidence="9" type="ORF">IAB00_07190</name>
</gene>
<dbReference type="InterPro" id="IPR004115">
    <property type="entry name" value="GAD-like_sf"/>
</dbReference>
<dbReference type="GO" id="GO:0004815">
    <property type="term" value="F:aspartate-tRNA ligase activity"/>
    <property type="evidence" value="ECO:0007669"/>
    <property type="project" value="UniProtKB-UniRule"/>
</dbReference>
<comment type="subcellular location">
    <subcellularLocation>
        <location evidence="7">Cytoplasm</location>
    </subcellularLocation>
</comment>
<dbReference type="NCBIfam" id="NF001750">
    <property type="entry name" value="PRK00476.1"/>
    <property type="match status" value="1"/>
</dbReference>
<dbReference type="InterPro" id="IPR004524">
    <property type="entry name" value="Asp-tRNA-ligase_1"/>
</dbReference>
<dbReference type="Gene3D" id="3.30.1360.30">
    <property type="entry name" value="GAD-like domain"/>
    <property type="match status" value="1"/>
</dbReference>
<evidence type="ECO:0000313" key="9">
    <source>
        <dbReference type="EMBL" id="HIU10998.1"/>
    </source>
</evidence>
<dbReference type="InterPro" id="IPR006195">
    <property type="entry name" value="aa-tRNA-synth_II"/>
</dbReference>
<dbReference type="CDD" id="cd04317">
    <property type="entry name" value="EcAspRS_like_N"/>
    <property type="match status" value="1"/>
</dbReference>
<reference evidence="9" key="2">
    <citation type="journal article" date="2021" name="PeerJ">
        <title>Extensive microbial diversity within the chicken gut microbiome revealed by metagenomics and culture.</title>
        <authorList>
            <person name="Gilroy R."/>
            <person name="Ravi A."/>
            <person name="Getino M."/>
            <person name="Pursley I."/>
            <person name="Horton D.L."/>
            <person name="Alikhan N.F."/>
            <person name="Baker D."/>
            <person name="Gharbi K."/>
            <person name="Hall N."/>
            <person name="Watson M."/>
            <person name="Adriaenssens E.M."/>
            <person name="Foster-Nyarko E."/>
            <person name="Jarju S."/>
            <person name="Secka A."/>
            <person name="Antonio M."/>
            <person name="Oren A."/>
            <person name="Chaudhuri R.R."/>
            <person name="La Ragione R."/>
            <person name="Hildebrand F."/>
            <person name="Pallen M.J."/>
        </authorList>
    </citation>
    <scope>NUCLEOTIDE SEQUENCE</scope>
    <source>
        <strain evidence="9">2830</strain>
    </source>
</reference>
<feature type="binding site" evidence="7">
    <location>
        <position position="489"/>
    </location>
    <ligand>
        <name>ATP</name>
        <dbReference type="ChEBI" id="CHEBI:30616"/>
    </ligand>
</feature>
<dbReference type="Pfam" id="PF01336">
    <property type="entry name" value="tRNA_anti-codon"/>
    <property type="match status" value="1"/>
</dbReference>
<proteinExistence type="inferred from homology"/>
<dbReference type="GO" id="GO:0003676">
    <property type="term" value="F:nucleic acid binding"/>
    <property type="evidence" value="ECO:0007669"/>
    <property type="project" value="InterPro"/>
</dbReference>
<dbReference type="GO" id="GO:0016740">
    <property type="term" value="F:transferase activity"/>
    <property type="evidence" value="ECO:0007669"/>
    <property type="project" value="UniProtKB-ARBA"/>
</dbReference>
<dbReference type="GO" id="GO:0006422">
    <property type="term" value="P:aspartyl-tRNA aminoacylation"/>
    <property type="evidence" value="ECO:0007669"/>
    <property type="project" value="UniProtKB-UniRule"/>
</dbReference>
<keyword evidence="4 7" id="KW-0067">ATP-binding</keyword>
<feature type="binding site" evidence="7">
    <location>
        <position position="496"/>
    </location>
    <ligand>
        <name>L-aspartate</name>
        <dbReference type="ChEBI" id="CHEBI:29991"/>
    </ligand>
</feature>
<dbReference type="GO" id="GO:0140096">
    <property type="term" value="F:catalytic activity, acting on a protein"/>
    <property type="evidence" value="ECO:0007669"/>
    <property type="project" value="UniProtKB-ARBA"/>
</dbReference>
<dbReference type="PANTHER" id="PTHR22594">
    <property type="entry name" value="ASPARTYL/LYSYL-TRNA SYNTHETASE"/>
    <property type="match status" value="1"/>
</dbReference>
<name>A0A9D1HN64_9FIRM</name>
<dbReference type="SUPFAM" id="SSF55681">
    <property type="entry name" value="Class II aaRS and biotin synthetases"/>
    <property type="match status" value="1"/>
</dbReference>
<dbReference type="Pfam" id="PF02938">
    <property type="entry name" value="GAD"/>
    <property type="match status" value="1"/>
</dbReference>
<dbReference type="Gene3D" id="3.30.930.10">
    <property type="entry name" value="Bira Bifunctional Protein, Domain 2"/>
    <property type="match status" value="1"/>
</dbReference>
<dbReference type="SUPFAM" id="SSF50249">
    <property type="entry name" value="Nucleic acid-binding proteins"/>
    <property type="match status" value="1"/>
</dbReference>
<feature type="binding site" evidence="7">
    <location>
        <position position="237"/>
    </location>
    <ligand>
        <name>ATP</name>
        <dbReference type="ChEBI" id="CHEBI:30616"/>
    </ligand>
</feature>
<reference evidence="9" key="1">
    <citation type="submission" date="2020-10" db="EMBL/GenBank/DDBJ databases">
        <authorList>
            <person name="Gilroy R."/>
        </authorList>
    </citation>
    <scope>NUCLEOTIDE SEQUENCE</scope>
    <source>
        <strain evidence="9">2830</strain>
    </source>
</reference>
<evidence type="ECO:0000256" key="5">
    <source>
        <dbReference type="ARBA" id="ARBA00022917"/>
    </source>
</evidence>
<dbReference type="Pfam" id="PF00152">
    <property type="entry name" value="tRNA-synt_2"/>
    <property type="match status" value="1"/>
</dbReference>
<dbReference type="GO" id="GO:0005737">
    <property type="term" value="C:cytoplasm"/>
    <property type="evidence" value="ECO:0007669"/>
    <property type="project" value="UniProtKB-SubCell"/>
</dbReference>
<dbReference type="InterPro" id="IPR047089">
    <property type="entry name" value="Asp-tRNA-ligase_1_N"/>
</dbReference>
<dbReference type="PRINTS" id="PR01042">
    <property type="entry name" value="TRNASYNTHASP"/>
</dbReference>
<dbReference type="PROSITE" id="PS50862">
    <property type="entry name" value="AA_TRNA_LIGASE_II"/>
    <property type="match status" value="1"/>
</dbReference>
<evidence type="ECO:0000256" key="6">
    <source>
        <dbReference type="ARBA" id="ARBA00023146"/>
    </source>
</evidence>
<dbReference type="Gene3D" id="2.40.50.140">
    <property type="entry name" value="Nucleic acid-binding proteins"/>
    <property type="match status" value="1"/>
</dbReference>
<dbReference type="Proteomes" id="UP000824124">
    <property type="component" value="Unassembled WGS sequence"/>
</dbReference>
<feature type="binding site" evidence="7">
    <location>
        <begin position="228"/>
        <end position="230"/>
    </location>
    <ligand>
        <name>ATP</name>
        <dbReference type="ChEBI" id="CHEBI:30616"/>
    </ligand>
</feature>
<dbReference type="GO" id="GO:0005524">
    <property type="term" value="F:ATP binding"/>
    <property type="evidence" value="ECO:0007669"/>
    <property type="project" value="UniProtKB-UniRule"/>
</dbReference>
<keyword evidence="3 7" id="KW-0547">Nucleotide-binding</keyword>
<feature type="site" description="Important for tRNA non-discrimination" evidence="7">
    <location>
        <position position="38"/>
    </location>
</feature>
<feature type="domain" description="Aminoacyl-transfer RNA synthetases class-II family profile" evidence="8">
    <location>
        <begin position="149"/>
        <end position="562"/>
    </location>
</feature>
<accession>A0A9D1HN64</accession>
<organism evidence="9 10">
    <name type="scientific">Candidatus Avidehalobacter gallistercoris</name>
    <dbReference type="NCBI Taxonomy" id="2840694"/>
    <lineage>
        <taxon>Bacteria</taxon>
        <taxon>Bacillati</taxon>
        <taxon>Bacillota</taxon>
        <taxon>Clostridia</taxon>
        <taxon>Eubacteriales</taxon>
        <taxon>Peptococcaceae</taxon>
        <taxon>Peptococcaceae incertae sedis</taxon>
        <taxon>Candidatus Avidehalobacter</taxon>
    </lineage>
</organism>
<feature type="region of interest" description="Aspartate" evidence="7">
    <location>
        <begin position="206"/>
        <end position="209"/>
    </location>
</feature>
<evidence type="ECO:0000256" key="4">
    <source>
        <dbReference type="ARBA" id="ARBA00022840"/>
    </source>
</evidence>
<feature type="site" description="Important for tRNA non-discrimination" evidence="7">
    <location>
        <position position="90"/>
    </location>
</feature>
<feature type="binding site" evidence="7">
    <location>
        <position position="455"/>
    </location>
    <ligand>
        <name>L-aspartate</name>
        <dbReference type="ChEBI" id="CHEBI:29991"/>
    </ligand>
</feature>
<dbReference type="EMBL" id="DVMH01000036">
    <property type="protein sequence ID" value="HIU10998.1"/>
    <property type="molecule type" value="Genomic_DNA"/>
</dbReference>
<feature type="binding site" evidence="7">
    <location>
        <begin position="541"/>
        <end position="544"/>
    </location>
    <ligand>
        <name>ATP</name>
        <dbReference type="ChEBI" id="CHEBI:30616"/>
    </ligand>
</feature>
<dbReference type="NCBIfam" id="TIGR00459">
    <property type="entry name" value="aspS_bact"/>
    <property type="match status" value="1"/>
</dbReference>
<evidence type="ECO:0000256" key="3">
    <source>
        <dbReference type="ARBA" id="ARBA00022741"/>
    </source>
</evidence>
<dbReference type="InterPro" id="IPR004364">
    <property type="entry name" value="Aa-tRNA-synt_II"/>
</dbReference>
<dbReference type="InterPro" id="IPR002312">
    <property type="entry name" value="Asp/Asn-tRNA-synth_IIb"/>
</dbReference>
<dbReference type="EC" id="6.1.1.23" evidence="7"/>
<dbReference type="AlphaFoldDB" id="A0A9D1HN64"/>
<dbReference type="InterPro" id="IPR047090">
    <property type="entry name" value="AspRS_core"/>
</dbReference>
<comment type="function">
    <text evidence="7">Aspartyl-tRNA synthetase with relaxed tRNA specificity since it is able to aspartylate not only its cognate tRNA(Asp) but also tRNA(Asn). Reaction proceeds in two steps: L-aspartate is first activated by ATP to form Asp-AMP and then transferred to the acceptor end of tRNA(Asp/Asn).</text>
</comment>
<dbReference type="InterPro" id="IPR012340">
    <property type="entry name" value="NA-bd_OB-fold"/>
</dbReference>
<dbReference type="SUPFAM" id="SSF55261">
    <property type="entry name" value="GAD domain-like"/>
    <property type="match status" value="1"/>
</dbReference>
<dbReference type="InterPro" id="IPR004365">
    <property type="entry name" value="NA-bd_OB_tRNA"/>
</dbReference>
<dbReference type="InterPro" id="IPR029351">
    <property type="entry name" value="GAD_dom"/>
</dbReference>
<dbReference type="PANTHER" id="PTHR22594:SF5">
    <property type="entry name" value="ASPARTATE--TRNA LIGASE, MITOCHONDRIAL"/>
    <property type="match status" value="1"/>
</dbReference>
<dbReference type="CDD" id="cd00777">
    <property type="entry name" value="AspRS_core"/>
    <property type="match status" value="1"/>
</dbReference>
<feature type="binding site" evidence="7">
    <location>
        <position position="228"/>
    </location>
    <ligand>
        <name>L-aspartate</name>
        <dbReference type="ChEBI" id="CHEBI:29991"/>
    </ligand>
</feature>
<feature type="binding site" evidence="7">
    <location>
        <position position="182"/>
    </location>
    <ligand>
        <name>L-aspartate</name>
        <dbReference type="ChEBI" id="CHEBI:29991"/>
    </ligand>
</feature>
<keyword evidence="2 7" id="KW-0436">Ligase</keyword>
<dbReference type="InterPro" id="IPR045864">
    <property type="entry name" value="aa-tRNA-synth_II/BPL/LPL"/>
</dbReference>
<evidence type="ECO:0000256" key="1">
    <source>
        <dbReference type="ARBA" id="ARBA00006303"/>
    </source>
</evidence>
<protein>
    <recommendedName>
        <fullName evidence="7">Aspartate--tRNA(Asp/Asn) ligase</fullName>
        <ecNumber evidence="7">6.1.1.23</ecNumber>
    </recommendedName>
    <alternativeName>
        <fullName evidence="7">Aspartyl-tRNA synthetase</fullName>
        <shortName evidence="7">AspRS</shortName>
    </alternativeName>
    <alternativeName>
        <fullName evidence="7">Non-discriminating aspartyl-tRNA synthetase</fullName>
        <shortName evidence="7">ND-AspRS</shortName>
    </alternativeName>
</protein>
<keyword evidence="5 7" id="KW-0648">Protein biosynthesis</keyword>
<comment type="similarity">
    <text evidence="1 7">Belongs to the class-II aminoacyl-tRNA synthetase family. Type 1 subfamily.</text>
</comment>
<evidence type="ECO:0000256" key="2">
    <source>
        <dbReference type="ARBA" id="ARBA00022598"/>
    </source>
</evidence>
<dbReference type="GO" id="GO:0050560">
    <property type="term" value="F:aspartate-tRNA(Asn) ligase activity"/>
    <property type="evidence" value="ECO:0007669"/>
    <property type="project" value="UniProtKB-EC"/>
</dbReference>
<keyword evidence="6 7" id="KW-0030">Aminoacyl-tRNA synthetase</keyword>
<keyword evidence="7" id="KW-0963">Cytoplasm</keyword>
<comment type="subunit">
    <text evidence="7">Homodimer.</text>
</comment>